<name>A0A3R6Y2E0_9STRA</name>
<dbReference type="AlphaFoldDB" id="A0A3R6Y2E0"/>
<proteinExistence type="predicted"/>
<protein>
    <recommendedName>
        <fullName evidence="3">DDE-1 domain-containing protein</fullName>
    </recommendedName>
</protein>
<comment type="caution">
    <text evidence="1">The sequence shown here is derived from an EMBL/GenBank/DDBJ whole genome shotgun (WGS) entry which is preliminary data.</text>
</comment>
<gene>
    <name evidence="1" type="ORF">DYB32_008904</name>
</gene>
<accession>A0A3R6Y2E0</accession>
<dbReference type="Proteomes" id="UP000285060">
    <property type="component" value="Unassembled WGS sequence"/>
</dbReference>
<dbReference type="EMBL" id="QUSY01001625">
    <property type="protein sequence ID" value="RHY24282.1"/>
    <property type="molecule type" value="Genomic_DNA"/>
</dbReference>
<sequence>MLLADSNGIKYPIFMVLKTTASKIKEVVRDNLENRNGFAGQHGVGEPTRTTIVSGFRKRKIIDSPVDEDAVCLNHDVEGSDVLDELHLSGAMGITELVVNEAFDSELESTYILVFEFCVLYLPCVGLQSKATFHVCAMSSVTHRNTKVKSVRRYPAQNYWQARPVGGPASYWRLTLHQKQVIREYYKKITPANMSLLRPWVRWLDDSWSAVSPKVIQNCWNHTGILPEKSLSSQLGALRLRSMASIRDLLN</sequence>
<evidence type="ECO:0008006" key="3">
    <source>
        <dbReference type="Google" id="ProtNLM"/>
    </source>
</evidence>
<keyword evidence="2" id="KW-1185">Reference proteome</keyword>
<evidence type="ECO:0000313" key="2">
    <source>
        <dbReference type="Proteomes" id="UP000285060"/>
    </source>
</evidence>
<evidence type="ECO:0000313" key="1">
    <source>
        <dbReference type="EMBL" id="RHY24282.1"/>
    </source>
</evidence>
<reference evidence="1 2" key="1">
    <citation type="submission" date="2018-08" db="EMBL/GenBank/DDBJ databases">
        <title>Aphanomyces genome sequencing and annotation.</title>
        <authorList>
            <person name="Minardi D."/>
            <person name="Oidtmann B."/>
            <person name="Van Der Giezen M."/>
            <person name="Studholme D.J."/>
        </authorList>
    </citation>
    <scope>NUCLEOTIDE SEQUENCE [LARGE SCALE GENOMIC DNA]</scope>
    <source>
        <strain evidence="1 2">NJM0002</strain>
    </source>
</reference>
<organism evidence="1 2">
    <name type="scientific">Aphanomyces invadans</name>
    <dbReference type="NCBI Taxonomy" id="157072"/>
    <lineage>
        <taxon>Eukaryota</taxon>
        <taxon>Sar</taxon>
        <taxon>Stramenopiles</taxon>
        <taxon>Oomycota</taxon>
        <taxon>Saprolegniomycetes</taxon>
        <taxon>Saprolegniales</taxon>
        <taxon>Verrucalvaceae</taxon>
        <taxon>Aphanomyces</taxon>
    </lineage>
</organism>